<dbReference type="Pfam" id="PF02770">
    <property type="entry name" value="Acyl-CoA_dh_M"/>
    <property type="match status" value="1"/>
</dbReference>
<organism evidence="10 11">
    <name type="scientific">Novosphingobium malaysiense</name>
    <dbReference type="NCBI Taxonomy" id="1348853"/>
    <lineage>
        <taxon>Bacteria</taxon>
        <taxon>Pseudomonadati</taxon>
        <taxon>Pseudomonadota</taxon>
        <taxon>Alphaproteobacteria</taxon>
        <taxon>Sphingomonadales</taxon>
        <taxon>Sphingomonadaceae</taxon>
        <taxon>Novosphingobium</taxon>
    </lineage>
</organism>
<evidence type="ECO:0000256" key="5">
    <source>
        <dbReference type="ARBA" id="ARBA00023002"/>
    </source>
</evidence>
<name>A0A0B1ZIY4_9SPHN</name>
<dbReference type="InterPro" id="IPR009100">
    <property type="entry name" value="AcylCoA_DH/oxidase_NM_dom_sf"/>
</dbReference>
<evidence type="ECO:0000313" key="10">
    <source>
        <dbReference type="EMBL" id="KHK89111.1"/>
    </source>
</evidence>
<dbReference type="OrthoDB" id="9780544at2"/>
<dbReference type="InterPro" id="IPR052161">
    <property type="entry name" value="Mycobact_Acyl-CoA_DH"/>
</dbReference>
<dbReference type="RefSeq" id="WP_039290143.1">
    <property type="nucleotide sequence ID" value="NZ_JTDI01000009.1"/>
</dbReference>
<keyword evidence="11" id="KW-1185">Reference proteome</keyword>
<dbReference type="GO" id="GO:0005886">
    <property type="term" value="C:plasma membrane"/>
    <property type="evidence" value="ECO:0007669"/>
    <property type="project" value="TreeGrafter"/>
</dbReference>
<evidence type="ECO:0000256" key="2">
    <source>
        <dbReference type="ARBA" id="ARBA00009347"/>
    </source>
</evidence>
<accession>A0A0B1ZIY4</accession>
<dbReference type="Pfam" id="PF02771">
    <property type="entry name" value="Acyl-CoA_dh_N"/>
    <property type="match status" value="1"/>
</dbReference>
<comment type="cofactor">
    <cofactor evidence="1 6">
        <name>FAD</name>
        <dbReference type="ChEBI" id="CHEBI:57692"/>
    </cofactor>
</comment>
<dbReference type="InterPro" id="IPR006091">
    <property type="entry name" value="Acyl-CoA_Oxase/DH_mid-dom"/>
</dbReference>
<gene>
    <name evidence="10" type="ORF">LK12_22570</name>
</gene>
<evidence type="ECO:0000259" key="7">
    <source>
        <dbReference type="Pfam" id="PF00441"/>
    </source>
</evidence>
<dbReference type="GO" id="GO:0050660">
    <property type="term" value="F:flavin adenine dinucleotide binding"/>
    <property type="evidence" value="ECO:0007669"/>
    <property type="project" value="InterPro"/>
</dbReference>
<dbReference type="InterPro" id="IPR036250">
    <property type="entry name" value="AcylCo_DH-like_C"/>
</dbReference>
<dbReference type="EMBL" id="JTDI01000009">
    <property type="protein sequence ID" value="KHK89111.1"/>
    <property type="molecule type" value="Genomic_DNA"/>
</dbReference>
<reference evidence="10 11" key="1">
    <citation type="submission" date="2014-10" db="EMBL/GenBank/DDBJ databases">
        <title>Genome sequence of Novosphingobium malaysiense MUSC 273(T).</title>
        <authorList>
            <person name="Lee L.-H."/>
        </authorList>
    </citation>
    <scope>NUCLEOTIDE SEQUENCE [LARGE SCALE GENOMIC DNA]</scope>
    <source>
        <strain evidence="10 11">MUSC 273</strain>
    </source>
</reference>
<feature type="domain" description="Acyl-CoA dehydrogenase/oxidase N-terminal" evidence="9">
    <location>
        <begin position="10"/>
        <end position="122"/>
    </location>
</feature>
<comment type="caution">
    <text evidence="10">The sequence shown here is derived from an EMBL/GenBank/DDBJ whole genome shotgun (WGS) entry which is preliminary data.</text>
</comment>
<evidence type="ECO:0000259" key="9">
    <source>
        <dbReference type="Pfam" id="PF02771"/>
    </source>
</evidence>
<dbReference type="Gene3D" id="1.20.140.10">
    <property type="entry name" value="Butyryl-CoA Dehydrogenase, subunit A, domain 3"/>
    <property type="match status" value="1"/>
</dbReference>
<dbReference type="SUPFAM" id="SSF47203">
    <property type="entry name" value="Acyl-CoA dehydrogenase C-terminal domain-like"/>
    <property type="match status" value="1"/>
</dbReference>
<dbReference type="PANTHER" id="PTHR43292">
    <property type="entry name" value="ACYL-COA DEHYDROGENASE"/>
    <property type="match status" value="1"/>
</dbReference>
<keyword evidence="5 6" id="KW-0560">Oxidoreductase</keyword>
<dbReference type="PANTHER" id="PTHR43292:SF3">
    <property type="entry name" value="ACYL-COA DEHYDROGENASE FADE29"/>
    <property type="match status" value="1"/>
</dbReference>
<dbReference type="Proteomes" id="UP000031057">
    <property type="component" value="Unassembled WGS sequence"/>
</dbReference>
<feature type="domain" description="Acyl-CoA dehydrogenase/oxidase C-terminal" evidence="7">
    <location>
        <begin position="233"/>
        <end position="395"/>
    </location>
</feature>
<proteinExistence type="inferred from homology"/>
<dbReference type="SUPFAM" id="SSF56645">
    <property type="entry name" value="Acyl-CoA dehydrogenase NM domain-like"/>
    <property type="match status" value="1"/>
</dbReference>
<keyword evidence="4 6" id="KW-0274">FAD</keyword>
<dbReference type="FunFam" id="2.40.110.10:FF:000011">
    <property type="entry name" value="Acyl-CoA dehydrogenase FadE34"/>
    <property type="match status" value="1"/>
</dbReference>
<dbReference type="InterPro" id="IPR013786">
    <property type="entry name" value="AcylCoA_DH/ox_N"/>
</dbReference>
<evidence type="ECO:0000256" key="3">
    <source>
        <dbReference type="ARBA" id="ARBA00022630"/>
    </source>
</evidence>
<evidence type="ECO:0000259" key="8">
    <source>
        <dbReference type="Pfam" id="PF02770"/>
    </source>
</evidence>
<dbReference type="Gene3D" id="2.40.110.10">
    <property type="entry name" value="Butyryl-CoA Dehydrogenase, subunit A, domain 2"/>
    <property type="match status" value="1"/>
</dbReference>
<keyword evidence="3 6" id="KW-0285">Flavoprotein</keyword>
<dbReference type="InterPro" id="IPR046373">
    <property type="entry name" value="Acyl-CoA_Oxase/DH_mid-dom_sf"/>
</dbReference>
<dbReference type="STRING" id="1348853.LK12_22570"/>
<protein>
    <submittedName>
        <fullName evidence="10">Acyl-CoA dehydrogenase</fullName>
    </submittedName>
</protein>
<dbReference type="Pfam" id="PF00441">
    <property type="entry name" value="Acyl-CoA_dh_1"/>
    <property type="match status" value="1"/>
</dbReference>
<dbReference type="InterPro" id="IPR009075">
    <property type="entry name" value="AcylCo_DH/oxidase_C"/>
</dbReference>
<dbReference type="InterPro" id="IPR037069">
    <property type="entry name" value="AcylCoA_DH/ox_N_sf"/>
</dbReference>
<comment type="similarity">
    <text evidence="2 6">Belongs to the acyl-CoA dehydrogenase family.</text>
</comment>
<sequence length="400" mass="44827">MDFHQDPAIEEFRNMVRCVIAEELPAEMAERQKAHGGTNSVVADTLAWTGKMNARGWSVPHWPVEHGGTGWSAMQNYVFMAECSSAFAPEVCWGATHMCGPVIYTFGSEELKERFLPDFREGKYYICQGFSEPSNGSDLARLRTRAERKGDKYVVNGQKIWTSCAHESEWGFFLVRTNPDVKPQAGISFLMIKMDTPGVTVRQIPMINGDAELCEVFLDNVEVPAENLIGEEGMGWTYAKFLLDHERTTSSFIFQNKREFARAQRLALRETIDGTPIAHTAQFQQRMARIEAELTALEWSVLRELANEDFKYDRTAAASTLKVAGSQLQQTISELQMDILGSKATRFYPYPQKDREDAGPLWPDDLGGRTAQALIARASTIYGGTLQVQKGIIAKLAFGL</sequence>
<dbReference type="AlphaFoldDB" id="A0A0B1ZIY4"/>
<evidence type="ECO:0000256" key="1">
    <source>
        <dbReference type="ARBA" id="ARBA00001974"/>
    </source>
</evidence>
<feature type="domain" description="Acyl-CoA oxidase/dehydrogenase middle" evidence="8">
    <location>
        <begin position="127"/>
        <end position="221"/>
    </location>
</feature>
<evidence type="ECO:0000256" key="4">
    <source>
        <dbReference type="ARBA" id="ARBA00022827"/>
    </source>
</evidence>
<dbReference type="Gene3D" id="1.10.540.10">
    <property type="entry name" value="Acyl-CoA dehydrogenase/oxidase, N-terminal domain"/>
    <property type="match status" value="1"/>
</dbReference>
<dbReference type="GO" id="GO:0016627">
    <property type="term" value="F:oxidoreductase activity, acting on the CH-CH group of donors"/>
    <property type="evidence" value="ECO:0007669"/>
    <property type="project" value="InterPro"/>
</dbReference>
<evidence type="ECO:0000313" key="11">
    <source>
        <dbReference type="Proteomes" id="UP000031057"/>
    </source>
</evidence>
<evidence type="ECO:0000256" key="6">
    <source>
        <dbReference type="RuleBase" id="RU362125"/>
    </source>
</evidence>